<proteinExistence type="predicted"/>
<feature type="transmembrane region" description="Helical" evidence="1">
    <location>
        <begin position="51"/>
        <end position="69"/>
    </location>
</feature>
<feature type="transmembrane region" description="Helical" evidence="1">
    <location>
        <begin position="12"/>
        <end position="31"/>
    </location>
</feature>
<dbReference type="KEGG" id="cmv:CMUST_00320"/>
<reference evidence="2 3" key="1">
    <citation type="journal article" date="2015" name="Genome Announc.">
        <title>Complete Genome Sequence of the Type Strain Corynebacterium mustelae DSM 45274, Isolated from Various Tissues of a Male Ferret with Lethal Sepsis.</title>
        <authorList>
            <person name="Ruckert C."/>
            <person name="Eimer J."/>
            <person name="Winkler A."/>
            <person name="Tauch A."/>
        </authorList>
    </citation>
    <scope>NUCLEOTIDE SEQUENCE [LARGE SCALE GENOMIC DNA]</scope>
    <source>
        <strain evidence="2 3">DSM 45274</strain>
    </source>
</reference>
<dbReference type="Proteomes" id="UP000035199">
    <property type="component" value="Chromosome"/>
</dbReference>
<organism evidence="2 3">
    <name type="scientific">Corynebacterium mustelae</name>
    <dbReference type="NCBI Taxonomy" id="571915"/>
    <lineage>
        <taxon>Bacteria</taxon>
        <taxon>Bacillati</taxon>
        <taxon>Actinomycetota</taxon>
        <taxon>Actinomycetes</taxon>
        <taxon>Mycobacteriales</taxon>
        <taxon>Corynebacteriaceae</taxon>
        <taxon>Corynebacterium</taxon>
    </lineage>
</organism>
<keyword evidence="3" id="KW-1185">Reference proteome</keyword>
<evidence type="ECO:0000313" key="2">
    <source>
        <dbReference type="EMBL" id="AKK04421.1"/>
    </source>
</evidence>
<dbReference type="STRING" id="571915.CMUST_00320"/>
<name>A0A0G3GTB9_9CORY</name>
<dbReference type="AlphaFoldDB" id="A0A0G3GTB9"/>
<feature type="transmembrane region" description="Helical" evidence="1">
    <location>
        <begin position="117"/>
        <end position="137"/>
    </location>
</feature>
<dbReference type="RefSeq" id="WP_047260845.1">
    <property type="nucleotide sequence ID" value="NZ_CP011542.1"/>
</dbReference>
<dbReference type="EMBL" id="CP011542">
    <property type="protein sequence ID" value="AKK04421.1"/>
    <property type="molecule type" value="Genomic_DNA"/>
</dbReference>
<feature type="transmembrane region" description="Helical" evidence="1">
    <location>
        <begin position="81"/>
        <end position="105"/>
    </location>
</feature>
<evidence type="ECO:0000313" key="3">
    <source>
        <dbReference type="Proteomes" id="UP000035199"/>
    </source>
</evidence>
<accession>A0A0G3GTB9</accession>
<keyword evidence="1" id="KW-0812">Transmembrane</keyword>
<protein>
    <submittedName>
        <fullName evidence="2">Uncharacterized protein</fullName>
    </submittedName>
</protein>
<keyword evidence="1" id="KW-1133">Transmembrane helix</keyword>
<sequence>METSTHVGTQTPHFNLVRALIWAAATFIILGLPTDIIPNPIFGRDVPVRPWELPVLIATAVLTAAWAGLPKRGVNKQQTPIALGITGALFAIACPVCNKIVLLILGTSGALGVWQPIQPYLATASLAALCITVIWAWKTRPCTDGACGC</sequence>
<gene>
    <name evidence="2" type="ORF">CMUST_00320</name>
</gene>
<keyword evidence="1" id="KW-0472">Membrane</keyword>
<evidence type="ECO:0000256" key="1">
    <source>
        <dbReference type="SAM" id="Phobius"/>
    </source>
</evidence>
<reference evidence="3" key="2">
    <citation type="submission" date="2015-05" db="EMBL/GenBank/DDBJ databases">
        <title>Complete genome sequence of Corynebacterium mustelae DSM 45274, isolated from various tissues of a male ferret with lethal sepsis.</title>
        <authorList>
            <person name="Ruckert C."/>
            <person name="Albersmeier A."/>
            <person name="Winkler A."/>
            <person name="Tauch A."/>
        </authorList>
    </citation>
    <scope>NUCLEOTIDE SEQUENCE [LARGE SCALE GENOMIC DNA]</scope>
    <source>
        <strain evidence="3">DSM 45274</strain>
    </source>
</reference>
<dbReference type="PATRIC" id="fig|571915.4.peg.66"/>